<evidence type="ECO:0000259" key="2">
    <source>
        <dbReference type="PROSITE" id="PS50097"/>
    </source>
</evidence>
<dbReference type="PANTHER" id="PTHR47843">
    <property type="entry name" value="BTB DOMAIN-CONTAINING PROTEIN-RELATED"/>
    <property type="match status" value="1"/>
</dbReference>
<feature type="domain" description="BTB" evidence="2">
    <location>
        <begin position="51"/>
        <end position="116"/>
    </location>
</feature>
<gene>
    <name evidence="3" type="ORF">HDK90DRAFT_326077</name>
</gene>
<evidence type="ECO:0000313" key="4">
    <source>
        <dbReference type="Proteomes" id="UP001492380"/>
    </source>
</evidence>
<dbReference type="InterPro" id="IPR011333">
    <property type="entry name" value="SKP1/BTB/POZ_sf"/>
</dbReference>
<dbReference type="PANTHER" id="PTHR47843:SF5">
    <property type="entry name" value="BTB_POZ DOMAIN PROTEIN"/>
    <property type="match status" value="1"/>
</dbReference>
<organism evidence="3 4">
    <name type="scientific">Phyllosticta capitalensis</name>
    <dbReference type="NCBI Taxonomy" id="121624"/>
    <lineage>
        <taxon>Eukaryota</taxon>
        <taxon>Fungi</taxon>
        <taxon>Dikarya</taxon>
        <taxon>Ascomycota</taxon>
        <taxon>Pezizomycotina</taxon>
        <taxon>Dothideomycetes</taxon>
        <taxon>Dothideomycetes incertae sedis</taxon>
        <taxon>Botryosphaeriales</taxon>
        <taxon>Phyllostictaceae</taxon>
        <taxon>Phyllosticta</taxon>
    </lineage>
</organism>
<proteinExistence type="predicted"/>
<reference evidence="3 4" key="1">
    <citation type="submission" date="2024-04" db="EMBL/GenBank/DDBJ databases">
        <title>Phyllosticta paracitricarpa is synonymous to the EU quarantine fungus P. citricarpa based on phylogenomic analyses.</title>
        <authorList>
            <consortium name="Lawrence Berkeley National Laboratory"/>
            <person name="Van Ingen-Buijs V.A."/>
            <person name="Van Westerhoven A.C."/>
            <person name="Haridas S."/>
            <person name="Skiadas P."/>
            <person name="Martin F."/>
            <person name="Groenewald J.Z."/>
            <person name="Crous P.W."/>
            <person name="Seidl M.F."/>
        </authorList>
    </citation>
    <scope>NUCLEOTIDE SEQUENCE [LARGE SCALE GENOMIC DNA]</scope>
    <source>
        <strain evidence="3 4">CBS 123374</strain>
    </source>
</reference>
<dbReference type="SUPFAM" id="SSF54695">
    <property type="entry name" value="POZ domain"/>
    <property type="match status" value="1"/>
</dbReference>
<evidence type="ECO:0000313" key="3">
    <source>
        <dbReference type="EMBL" id="KAK8230585.1"/>
    </source>
</evidence>
<dbReference type="Proteomes" id="UP001492380">
    <property type="component" value="Unassembled WGS sequence"/>
</dbReference>
<dbReference type="Gene3D" id="3.30.710.10">
    <property type="entry name" value="Potassium Channel Kv1.1, Chain A"/>
    <property type="match status" value="1"/>
</dbReference>
<dbReference type="CDD" id="cd18186">
    <property type="entry name" value="BTB_POZ_ZBTB_KLHL-like"/>
    <property type="match status" value="1"/>
</dbReference>
<dbReference type="PROSITE" id="PS50097">
    <property type="entry name" value="BTB"/>
    <property type="match status" value="1"/>
</dbReference>
<evidence type="ECO:0000256" key="1">
    <source>
        <dbReference type="SAM" id="MobiDB-lite"/>
    </source>
</evidence>
<dbReference type="EMBL" id="JBBWRZ010000008">
    <property type="protein sequence ID" value="KAK8230585.1"/>
    <property type="molecule type" value="Genomic_DNA"/>
</dbReference>
<comment type="caution">
    <text evidence="3">The sequence shown here is derived from an EMBL/GenBank/DDBJ whole genome shotgun (WGS) entry which is preliminary data.</text>
</comment>
<protein>
    <recommendedName>
        <fullName evidence="2">BTB domain-containing protein</fullName>
    </recommendedName>
</protein>
<feature type="region of interest" description="Disordered" evidence="1">
    <location>
        <begin position="1"/>
        <end position="25"/>
    </location>
</feature>
<accession>A0ABR1YI73</accession>
<dbReference type="SMART" id="SM00225">
    <property type="entry name" value="BTB"/>
    <property type="match status" value="1"/>
</dbReference>
<sequence>MPSHKTDVREPHMPNLAPSPSSGSLSTIFSDASRAVSENDLADVFARRGPSDLVIRTRDGQEYHVHKKVICHRSKFFEAAANGAFKEALSGVIVMENDPSSAVAALLLFLYTGDYDKLCFGQYQQDCLFHLDVYHVGSLYDVAPLRRRATYWFTHHLYRLESSVALPLVPQAVSTFHQLIPYTMDGHDRSIHDVLTEFSTDHLSQLLQDPAFLDVITTCESFRTKLTSHMSHSAKRVHSHILELRDMITKGKETDLNYSCPGENCRNKINSMSLLGMRSGFYCPRCQKVYGTGSQLISLRE</sequence>
<name>A0ABR1YI73_9PEZI</name>
<dbReference type="InterPro" id="IPR000210">
    <property type="entry name" value="BTB/POZ_dom"/>
</dbReference>
<keyword evidence="4" id="KW-1185">Reference proteome</keyword>
<dbReference type="Pfam" id="PF00651">
    <property type="entry name" value="BTB"/>
    <property type="match status" value="1"/>
</dbReference>
<feature type="compositionally biased region" description="Basic and acidic residues" evidence="1">
    <location>
        <begin position="1"/>
        <end position="12"/>
    </location>
</feature>